<dbReference type="EMBL" id="CM042011">
    <property type="protein sequence ID" value="KAI3767990.1"/>
    <property type="molecule type" value="Genomic_DNA"/>
</dbReference>
<evidence type="ECO:0000313" key="2">
    <source>
        <dbReference type="Proteomes" id="UP001055811"/>
    </source>
</evidence>
<gene>
    <name evidence="1" type="ORF">L2E82_18420</name>
</gene>
<reference evidence="2" key="1">
    <citation type="journal article" date="2022" name="Mol. Ecol. Resour.">
        <title>The genomes of chicory, endive, great burdock and yacon provide insights into Asteraceae palaeo-polyploidization history and plant inulin production.</title>
        <authorList>
            <person name="Fan W."/>
            <person name="Wang S."/>
            <person name="Wang H."/>
            <person name="Wang A."/>
            <person name="Jiang F."/>
            <person name="Liu H."/>
            <person name="Zhao H."/>
            <person name="Xu D."/>
            <person name="Zhang Y."/>
        </authorList>
    </citation>
    <scope>NUCLEOTIDE SEQUENCE [LARGE SCALE GENOMIC DNA]</scope>
    <source>
        <strain evidence="2">cv. Punajuju</strain>
    </source>
</reference>
<protein>
    <submittedName>
        <fullName evidence="1">Uncharacterized protein</fullName>
    </submittedName>
</protein>
<dbReference type="Proteomes" id="UP001055811">
    <property type="component" value="Linkage Group LG03"/>
</dbReference>
<proteinExistence type="predicted"/>
<organism evidence="1 2">
    <name type="scientific">Cichorium intybus</name>
    <name type="common">Chicory</name>
    <dbReference type="NCBI Taxonomy" id="13427"/>
    <lineage>
        <taxon>Eukaryota</taxon>
        <taxon>Viridiplantae</taxon>
        <taxon>Streptophyta</taxon>
        <taxon>Embryophyta</taxon>
        <taxon>Tracheophyta</taxon>
        <taxon>Spermatophyta</taxon>
        <taxon>Magnoliopsida</taxon>
        <taxon>eudicotyledons</taxon>
        <taxon>Gunneridae</taxon>
        <taxon>Pentapetalae</taxon>
        <taxon>asterids</taxon>
        <taxon>campanulids</taxon>
        <taxon>Asterales</taxon>
        <taxon>Asteraceae</taxon>
        <taxon>Cichorioideae</taxon>
        <taxon>Cichorieae</taxon>
        <taxon>Cichoriinae</taxon>
        <taxon>Cichorium</taxon>
    </lineage>
</organism>
<accession>A0ACB9FAW9</accession>
<sequence>MESPIPYSKGLQKHSIMKQSRSGYEPSDTETERNEPPWNQFNKKSIELNSGIHKMSSDLNPLRLSRRHSSKFDPEGLPPPRRHSKSPYKTRRDDGNPRSPSPGPLPLPPGRNISPFSKSERRRHVSPFVPSRGDDQSDNNKQKHKLSNHESYREVNYARTLSAPRLRPRDKDQRVKRRDERSRTPPLRRSITPRKDKELNSKNAPSVGEINEMVANAKLAKSPVRRVPVFDSTDSLPGGDIFFSRDYPPVAKPIKPKLFIDRKPDPIQLYKPNTIPNYNTPGLSSTSPLTPTTIISTSAVSRQSSNISDASAKSTGSSWKFTASRRKNQTDTWFSCIGKGSCRTTKKSPERAFDEASFIEKAFVVENVRQFWADKHQPSSLDGFTCHKQEALQLKQLVSQEIFPHILLKGPRGSGKKALTMALLREIYGDAARNISHDLRYFQIQETRLTQVAVPITSSIHHVELNVYMEANARYALMASVKQITTNHSVAPDISTVNSKPDFTVMVLYDVDKADESIQHLIKWIMDCYSDVCKLVLCCHDDVRVLEPVKTRCHVIKLDSPVSHEIMEVLIQIARKEGFDLPMKFAAKIANKSKQNLRKAIMALESCKSHNYPFVEDQPIAIGWENVLIDLAAEILADPSHKRLFLVRGKLQKLLVEFVHPKLILLKLIEQFLKGVEATTKRELYYWHGYYDKRLPVGTSALLKLEEFVAKFMSIHRKNLNNRQ</sequence>
<reference evidence="1 2" key="2">
    <citation type="journal article" date="2022" name="Mol. Ecol. Resour.">
        <title>The genomes of chicory, endive, great burdock and yacon provide insights into Asteraceae paleo-polyploidization history and plant inulin production.</title>
        <authorList>
            <person name="Fan W."/>
            <person name="Wang S."/>
            <person name="Wang H."/>
            <person name="Wang A."/>
            <person name="Jiang F."/>
            <person name="Liu H."/>
            <person name="Zhao H."/>
            <person name="Xu D."/>
            <person name="Zhang Y."/>
        </authorList>
    </citation>
    <scope>NUCLEOTIDE SEQUENCE [LARGE SCALE GENOMIC DNA]</scope>
    <source>
        <strain evidence="2">cv. Punajuju</strain>
        <tissue evidence="1">Leaves</tissue>
    </source>
</reference>
<keyword evidence="2" id="KW-1185">Reference proteome</keyword>
<comment type="caution">
    <text evidence="1">The sequence shown here is derived from an EMBL/GenBank/DDBJ whole genome shotgun (WGS) entry which is preliminary data.</text>
</comment>
<name>A0ACB9FAW9_CICIN</name>
<evidence type="ECO:0000313" key="1">
    <source>
        <dbReference type="EMBL" id="KAI3767990.1"/>
    </source>
</evidence>